<dbReference type="AlphaFoldDB" id="A0A2V3PSN6"/>
<accession>A0A2V3PSN6</accession>
<protein>
    <submittedName>
        <fullName evidence="3">Uncharacterized protein DUF5017</fullName>
    </submittedName>
</protein>
<dbReference type="Pfam" id="PF16409">
    <property type="entry name" value="DUF5017"/>
    <property type="match status" value="1"/>
</dbReference>
<dbReference type="NCBIfam" id="NF038128">
    <property type="entry name" value="choice_anch_J"/>
    <property type="match status" value="1"/>
</dbReference>
<feature type="signal peptide" evidence="1">
    <location>
        <begin position="1"/>
        <end position="22"/>
    </location>
</feature>
<organism evidence="3 4">
    <name type="scientific">Dysgonomonas alginatilytica</name>
    <dbReference type="NCBI Taxonomy" id="1605892"/>
    <lineage>
        <taxon>Bacteria</taxon>
        <taxon>Pseudomonadati</taxon>
        <taxon>Bacteroidota</taxon>
        <taxon>Bacteroidia</taxon>
        <taxon>Bacteroidales</taxon>
        <taxon>Dysgonomonadaceae</taxon>
        <taxon>Dysgonomonas</taxon>
    </lineage>
</organism>
<proteinExistence type="predicted"/>
<reference evidence="3 4" key="1">
    <citation type="submission" date="2018-03" db="EMBL/GenBank/DDBJ databases">
        <title>Genomic Encyclopedia of Archaeal and Bacterial Type Strains, Phase II (KMG-II): from individual species to whole genera.</title>
        <authorList>
            <person name="Goeker M."/>
        </authorList>
    </citation>
    <scope>NUCLEOTIDE SEQUENCE [LARGE SCALE GENOMIC DNA]</scope>
    <source>
        <strain evidence="3 4">DSM 100214</strain>
    </source>
</reference>
<evidence type="ECO:0000259" key="2">
    <source>
        <dbReference type="Pfam" id="PF16409"/>
    </source>
</evidence>
<evidence type="ECO:0000313" key="3">
    <source>
        <dbReference type="EMBL" id="PXV65531.1"/>
    </source>
</evidence>
<dbReference type="PROSITE" id="PS51257">
    <property type="entry name" value="PROKAR_LIPOPROTEIN"/>
    <property type="match status" value="1"/>
</dbReference>
<name>A0A2V3PSN6_9BACT</name>
<feature type="chain" id="PRO_5016031361" evidence="1">
    <location>
        <begin position="23"/>
        <end position="643"/>
    </location>
</feature>
<dbReference type="InterPro" id="IPR032185">
    <property type="entry name" value="DUF5017"/>
</dbReference>
<sequence length="643" mass="71835">MKMKIYILLLTTILTATFSACDYNDSFDGFDELSKPTNVLAGVSYTFATTDITSIVTALNANKNVKDSATAKTLNADKMFSDQADARILIPYFLKTKYYAADVKSSVKVTYQYKEGRNQVVRNLSTAPYAITDSDYKLIWGDNAVTAFTPEKSPEKSIPVILTKNVTAPVEGMFKNVEYYYSKEEPVTTIVESEIFEEDFNSYPAGSGVLVAIDGWINKDLKGAIGWQNRTYSNNNYAQVSSYNTKAVNDVRLITKIIDLTGTTSPKFTFDIVVGNFTASCLSIEVSENFSGKDANITTATWKDVTSSFTIPQPASGYTTWASAGTLDLKAYKGKKIYISFKYSGDDTSTPKKTTTYQIDNVRAFDEISGIDVKNKELRYTPYKYRNAKWQSAADSVITLQPTDYDAMGLKFLTTAQAPDFLPAFLGLKFPFAQEGDAKTITYKVSATSCYADEYVFSKGKWSVNTFILEKTDQFVLSTLGWVFDPTLHVTMKKGKENTDDYMMIVNYVKAHEAIANPALVSSYGDSEYYYGFSGNYGNISYRESDRSLDTTYPKSGTTAEKAAFMDQRAIEGIKVYLTLKFPDTQPQVNGIDQLAEVTVLIYSNPIGTNTNENWTYTLQCVGNKEWKYIQRQSQYGTIEKAE</sequence>
<feature type="domain" description="DUF5017" evidence="2">
    <location>
        <begin position="252"/>
        <end position="361"/>
    </location>
</feature>
<keyword evidence="1" id="KW-0732">Signal</keyword>
<evidence type="ECO:0000313" key="4">
    <source>
        <dbReference type="Proteomes" id="UP000247973"/>
    </source>
</evidence>
<gene>
    <name evidence="3" type="ORF">CLV62_107128</name>
</gene>
<dbReference type="Proteomes" id="UP000247973">
    <property type="component" value="Unassembled WGS sequence"/>
</dbReference>
<dbReference type="OrthoDB" id="1013052at2"/>
<comment type="caution">
    <text evidence="3">The sequence shown here is derived from an EMBL/GenBank/DDBJ whole genome shotgun (WGS) entry which is preliminary data.</text>
</comment>
<keyword evidence="4" id="KW-1185">Reference proteome</keyword>
<dbReference type="EMBL" id="QICL01000007">
    <property type="protein sequence ID" value="PXV65531.1"/>
    <property type="molecule type" value="Genomic_DNA"/>
</dbReference>
<evidence type="ECO:0000256" key="1">
    <source>
        <dbReference type="SAM" id="SignalP"/>
    </source>
</evidence>